<evidence type="ECO:0000313" key="3">
    <source>
        <dbReference type="Proteomes" id="UP000000763"/>
    </source>
</evidence>
<sequence>MTSGRRPAAAGCGSVSGGGPQQRRGVTTTRGRRSATAGCGSVGGGGLRDEDGRRGGTKTGGAAADLELKV</sequence>
<evidence type="ECO:0000256" key="1">
    <source>
        <dbReference type="SAM" id="MobiDB-lite"/>
    </source>
</evidence>
<protein>
    <submittedName>
        <fullName evidence="2">Uncharacterized protein</fullName>
    </submittedName>
</protein>
<feature type="compositionally biased region" description="Low complexity" evidence="1">
    <location>
        <begin position="60"/>
        <end position="70"/>
    </location>
</feature>
<reference evidence="2" key="3">
    <citation type="submission" date="2006-11" db="EMBL/GenBank/DDBJ databases">
        <title>.</title>
        <authorList>
            <person name="Buell C."/>
            <person name="Yuan Q."/>
            <person name="Ouyang S."/>
            <person name="Liu J."/>
            <person name="Wang A."/>
            <person name="Maiti R."/>
            <person name="Lin H."/>
            <person name="Zhu W."/>
            <person name="Hamilton J."/>
            <person name="Jones K."/>
            <person name="Tallon L."/>
            <person name="Feldblyum T."/>
            <person name="Tsitrin T."/>
            <person name="Bera J."/>
            <person name="Kim M."/>
            <person name="Jin S."/>
            <person name="Fadrosh D."/>
            <person name="Vuong H."/>
            <person name="Overton II L."/>
            <person name="Reardon M."/>
            <person name="Weaver B."/>
            <person name="Johri S."/>
            <person name="Lewis M."/>
            <person name="Utterback T."/>
            <person name="Van Aken S."/>
            <person name="Wortman J."/>
            <person name="Haas B."/>
            <person name="Koo H."/>
            <person name="Zismann V."/>
            <person name="Hsiao J."/>
            <person name="Iobst S."/>
            <person name="de Vazeilles A."/>
            <person name="White O."/>
            <person name="Salzberg S."/>
            <person name="Fraser C."/>
        </authorList>
    </citation>
    <scope>NUCLEOTIDE SEQUENCE</scope>
</reference>
<gene>
    <name evidence="2" type="ordered locus">LOC_Os11g08290</name>
</gene>
<reference evidence="3" key="4">
    <citation type="journal article" date="2008" name="Nucleic Acids Res.">
        <title>The rice annotation project database (RAP-DB): 2008 update.</title>
        <authorList>
            <consortium name="The rice annotation project (RAP)"/>
        </authorList>
    </citation>
    <scope>GENOME REANNOTATION</scope>
    <source>
        <strain evidence="3">cv. Nipponbare</strain>
    </source>
</reference>
<accession>Q2R9L9</accession>
<dbReference type="Proteomes" id="UP000000763">
    <property type="component" value="Chromosome 11"/>
</dbReference>
<organism evidence="2 3">
    <name type="scientific">Oryza sativa subsp. japonica</name>
    <name type="common">Rice</name>
    <dbReference type="NCBI Taxonomy" id="39947"/>
    <lineage>
        <taxon>Eukaryota</taxon>
        <taxon>Viridiplantae</taxon>
        <taxon>Streptophyta</taxon>
        <taxon>Embryophyta</taxon>
        <taxon>Tracheophyta</taxon>
        <taxon>Spermatophyta</taxon>
        <taxon>Magnoliopsida</taxon>
        <taxon>Liliopsida</taxon>
        <taxon>Poales</taxon>
        <taxon>Poaceae</taxon>
        <taxon>BOP clade</taxon>
        <taxon>Oryzoideae</taxon>
        <taxon>Oryzeae</taxon>
        <taxon>Oryzinae</taxon>
        <taxon>Oryza</taxon>
        <taxon>Oryza sativa</taxon>
    </lineage>
</organism>
<proteinExistence type="predicted"/>
<dbReference type="EMBL" id="AC134047">
    <property type="protein sequence ID" value="AAY23277.1"/>
    <property type="molecule type" value="Genomic_DNA"/>
</dbReference>
<reference evidence="2" key="2">
    <citation type="submission" date="2005-04" db="EMBL/GenBank/DDBJ databases">
        <authorList>
            <person name="Buell R."/>
        </authorList>
    </citation>
    <scope>NUCLEOTIDE SEQUENCE</scope>
</reference>
<evidence type="ECO:0000313" key="2">
    <source>
        <dbReference type="EMBL" id="AAY23277.1"/>
    </source>
</evidence>
<dbReference type="AlphaFoldDB" id="Q2R9L9"/>
<reference evidence="3" key="1">
    <citation type="journal article" date="2005" name="Nature">
        <title>The map-based sequence of the rice genome.</title>
        <authorList>
            <consortium name="International rice genome sequencing project (IRGSP)"/>
            <person name="Matsumoto T."/>
            <person name="Wu J."/>
            <person name="Kanamori H."/>
            <person name="Katayose Y."/>
            <person name="Fujisawa M."/>
            <person name="Namiki N."/>
            <person name="Mizuno H."/>
            <person name="Yamamoto K."/>
            <person name="Antonio B.A."/>
            <person name="Baba T."/>
            <person name="Sakata K."/>
            <person name="Nagamura Y."/>
            <person name="Aoki H."/>
            <person name="Arikawa K."/>
            <person name="Arita K."/>
            <person name="Bito T."/>
            <person name="Chiden Y."/>
            <person name="Fujitsuka N."/>
            <person name="Fukunaka R."/>
            <person name="Hamada M."/>
            <person name="Harada C."/>
            <person name="Hayashi A."/>
            <person name="Hijishita S."/>
            <person name="Honda M."/>
            <person name="Hosokawa S."/>
            <person name="Ichikawa Y."/>
            <person name="Idonuma A."/>
            <person name="Iijima M."/>
            <person name="Ikeda M."/>
            <person name="Ikeno M."/>
            <person name="Ito K."/>
            <person name="Ito S."/>
            <person name="Ito T."/>
            <person name="Ito Y."/>
            <person name="Ito Y."/>
            <person name="Iwabuchi A."/>
            <person name="Kamiya K."/>
            <person name="Karasawa W."/>
            <person name="Kurita K."/>
            <person name="Katagiri S."/>
            <person name="Kikuta A."/>
            <person name="Kobayashi H."/>
            <person name="Kobayashi N."/>
            <person name="Machita K."/>
            <person name="Maehara T."/>
            <person name="Masukawa M."/>
            <person name="Mizubayashi T."/>
            <person name="Mukai Y."/>
            <person name="Nagasaki H."/>
            <person name="Nagata Y."/>
            <person name="Naito S."/>
            <person name="Nakashima M."/>
            <person name="Nakama Y."/>
            <person name="Nakamichi Y."/>
            <person name="Nakamura M."/>
            <person name="Meguro A."/>
            <person name="Negishi M."/>
            <person name="Ohta I."/>
            <person name="Ohta T."/>
            <person name="Okamoto M."/>
            <person name="Ono N."/>
            <person name="Saji S."/>
            <person name="Sakaguchi M."/>
            <person name="Sakai K."/>
            <person name="Shibata M."/>
            <person name="Shimokawa T."/>
            <person name="Song J."/>
            <person name="Takazaki Y."/>
            <person name="Terasawa K."/>
            <person name="Tsugane M."/>
            <person name="Tsuji K."/>
            <person name="Ueda S."/>
            <person name="Waki K."/>
            <person name="Yamagata H."/>
            <person name="Yamamoto M."/>
            <person name="Yamamoto S."/>
            <person name="Yamane H."/>
            <person name="Yoshiki S."/>
            <person name="Yoshihara R."/>
            <person name="Yukawa K."/>
            <person name="Zhong H."/>
            <person name="Yano M."/>
            <person name="Yuan Q."/>
            <person name="Ouyang S."/>
            <person name="Liu J."/>
            <person name="Jones K.M."/>
            <person name="Gansberger K."/>
            <person name="Moffat K."/>
            <person name="Hill J."/>
            <person name="Bera J."/>
            <person name="Fadrosh D."/>
            <person name="Jin S."/>
            <person name="Johri S."/>
            <person name="Kim M."/>
            <person name="Overton L."/>
            <person name="Reardon M."/>
            <person name="Tsitrin T."/>
            <person name="Vuong H."/>
            <person name="Weaver B."/>
            <person name="Ciecko A."/>
            <person name="Tallon L."/>
            <person name="Jackson J."/>
            <person name="Pai G."/>
            <person name="Aken S.V."/>
            <person name="Utterback T."/>
            <person name="Reidmuller S."/>
            <person name="Feldblyum T."/>
            <person name="Hsiao J."/>
            <person name="Zismann V."/>
            <person name="Iobst S."/>
            <person name="de Vazeille A.R."/>
            <person name="Buell C.R."/>
            <person name="Ying K."/>
            <person name="Li Y."/>
            <person name="Lu T."/>
            <person name="Huang Y."/>
            <person name="Zhao Q."/>
            <person name="Feng Q."/>
            <person name="Zhang L."/>
            <person name="Zhu J."/>
            <person name="Weng Q."/>
            <person name="Mu J."/>
            <person name="Lu Y."/>
            <person name="Fan D."/>
            <person name="Liu Y."/>
            <person name="Guan J."/>
            <person name="Zhang Y."/>
            <person name="Yu S."/>
            <person name="Liu X."/>
            <person name="Zhang Y."/>
            <person name="Hong G."/>
            <person name="Han B."/>
            <person name="Choisne N."/>
            <person name="Demange N."/>
            <person name="Orjeda G."/>
            <person name="Samain S."/>
            <person name="Cattolico L."/>
            <person name="Pelletier E."/>
            <person name="Couloux A."/>
            <person name="Segurens B."/>
            <person name="Wincker P."/>
            <person name="D'Hont A."/>
            <person name="Scarpelli C."/>
            <person name="Weissenbach J."/>
            <person name="Salanoubat M."/>
            <person name="Quetier F."/>
            <person name="Yu Y."/>
            <person name="Kim H.R."/>
            <person name="Rambo T."/>
            <person name="Currie J."/>
            <person name="Collura K."/>
            <person name="Luo M."/>
            <person name="Yang T."/>
            <person name="Ammiraju J.S.S."/>
            <person name="Engler F."/>
            <person name="Soderlund C."/>
            <person name="Wing R.A."/>
            <person name="Palmer L.E."/>
            <person name="de la Bastide M."/>
            <person name="Spiegel L."/>
            <person name="Nascimento L."/>
            <person name="Zutavern T."/>
            <person name="O'Shaughnessy A."/>
            <person name="Dike S."/>
            <person name="Dedhia N."/>
            <person name="Preston R."/>
            <person name="Balija V."/>
            <person name="McCombie W.R."/>
            <person name="Chow T."/>
            <person name="Chen H."/>
            <person name="Chung M."/>
            <person name="Chen C."/>
            <person name="Shaw J."/>
            <person name="Wu H."/>
            <person name="Hsiao K."/>
            <person name="Chao Y."/>
            <person name="Chu M."/>
            <person name="Cheng C."/>
            <person name="Hour A."/>
            <person name="Lee P."/>
            <person name="Lin S."/>
            <person name="Lin Y."/>
            <person name="Liou J."/>
            <person name="Liu S."/>
            <person name="Hsing Y."/>
            <person name="Raghuvanshi S."/>
            <person name="Mohanty A."/>
            <person name="Bharti A.K."/>
            <person name="Gaur A."/>
            <person name="Gupta V."/>
            <person name="Kumar D."/>
            <person name="Ravi V."/>
            <person name="Vij S."/>
            <person name="Kapur A."/>
            <person name="Khurana P."/>
            <person name="Khurana P."/>
            <person name="Khurana J.P."/>
            <person name="Tyagi A.K."/>
            <person name="Gaikwad K."/>
            <person name="Singh A."/>
            <person name="Dalal V."/>
            <person name="Srivastava S."/>
            <person name="Dixit A."/>
            <person name="Pal A.K."/>
            <person name="Ghazi I.A."/>
            <person name="Yadav M."/>
            <person name="Pandit A."/>
            <person name="Bhargava A."/>
            <person name="Sureshbabu K."/>
            <person name="Batra K."/>
            <person name="Sharma T.R."/>
            <person name="Mohapatra T."/>
            <person name="Singh N.K."/>
            <person name="Messing J."/>
            <person name="Nelson A.B."/>
            <person name="Fuks G."/>
            <person name="Kavchok S."/>
            <person name="Keizer G."/>
            <person name="Linton E."/>
            <person name="Llaca V."/>
            <person name="Song R."/>
            <person name="Tanyolac B."/>
            <person name="Young S."/>
            <person name="Ho-Il K."/>
            <person name="Hahn J.H."/>
            <person name="Sangsakoo G."/>
            <person name="Vanavichit A."/>
            <person name="de Mattos Luiz.A.T."/>
            <person name="Zimmer P.D."/>
            <person name="Malone G."/>
            <person name="Dellagostin O."/>
            <person name="de Oliveira A.C."/>
            <person name="Bevan M."/>
            <person name="Bancroft I."/>
            <person name="Minx P."/>
            <person name="Cordum H."/>
            <person name="Wilson R."/>
            <person name="Cheng Z."/>
            <person name="Jin W."/>
            <person name="Jiang J."/>
            <person name="Leong S.A."/>
            <person name="Iwama H."/>
            <person name="Gojobori T."/>
            <person name="Itoh T."/>
            <person name="Niimura Y."/>
            <person name="Fujii Y."/>
            <person name="Habara T."/>
            <person name="Sakai H."/>
            <person name="Sato Y."/>
            <person name="Wilson G."/>
            <person name="Kumar K."/>
            <person name="McCouch S."/>
            <person name="Juretic N."/>
            <person name="Hoen D."/>
            <person name="Wright S."/>
            <person name="Bruskiewich R."/>
            <person name="Bureau T."/>
            <person name="Miyao A."/>
            <person name="Hirochika H."/>
            <person name="Nishikawa T."/>
            <person name="Kadowaki K."/>
            <person name="Sugiura M."/>
            <person name="Burr B."/>
            <person name="Sasaki T."/>
        </authorList>
    </citation>
    <scope>NUCLEOTIDE SEQUENCE [LARGE SCALE GENOMIC DNA]</scope>
    <source>
        <strain evidence="3">cv. Nipponbare</strain>
    </source>
</reference>
<feature type="region of interest" description="Disordered" evidence="1">
    <location>
        <begin position="1"/>
        <end position="70"/>
    </location>
</feature>
<dbReference type="EMBL" id="AC128644">
    <property type="protein sequence ID" value="AAX96337.1"/>
    <property type="molecule type" value="Genomic_DNA"/>
</dbReference>
<name>Q2R9L9_ORYSJ</name>
<feature type="compositionally biased region" description="Low complexity" evidence="1">
    <location>
        <begin position="21"/>
        <end position="39"/>
    </location>
</feature>